<evidence type="ECO:0000313" key="4">
    <source>
        <dbReference type="EMBL" id="EDR22932.1"/>
    </source>
</evidence>
<reference evidence="5" key="1">
    <citation type="submission" date="2007-12" db="EMBL/GenBank/DDBJ databases">
        <title>Annotation of Entamoeba dispar SAW760.</title>
        <authorList>
            <person name="Lorenzi H."/>
            <person name="Inman J."/>
            <person name="Schobel S."/>
            <person name="Amedeo P."/>
            <person name="Caler E."/>
        </authorList>
    </citation>
    <scope>NUCLEOTIDE SEQUENCE [LARGE SCALE GENOMIC DNA]</scope>
    <source>
        <strain evidence="5">ATCC PRA-260 / SAW760</strain>
    </source>
</reference>
<dbReference type="InterPro" id="IPR001611">
    <property type="entry name" value="Leu-rich_rpt"/>
</dbReference>
<accession>B0ERB4</accession>
<dbReference type="Proteomes" id="UP000008076">
    <property type="component" value="Unassembled WGS sequence"/>
</dbReference>
<protein>
    <submittedName>
        <fullName evidence="4">Uncharacterized protein</fullName>
    </submittedName>
</protein>
<dbReference type="SUPFAM" id="SSF52075">
    <property type="entry name" value="Outer arm dynein light chain 1"/>
    <property type="match status" value="1"/>
</dbReference>
<dbReference type="OrthoDB" id="7451790at2759"/>
<keyword evidence="3" id="KW-0175">Coiled coil</keyword>
<dbReference type="OMA" id="FQMINAL"/>
<gene>
    <name evidence="4" type="ORF">EDI_025130</name>
</gene>
<keyword evidence="2" id="KW-0677">Repeat</keyword>
<dbReference type="GO" id="GO:0005737">
    <property type="term" value="C:cytoplasm"/>
    <property type="evidence" value="ECO:0007669"/>
    <property type="project" value="TreeGrafter"/>
</dbReference>
<evidence type="ECO:0000256" key="1">
    <source>
        <dbReference type="ARBA" id="ARBA00022614"/>
    </source>
</evidence>
<keyword evidence="1" id="KW-0433">Leucine-rich repeat</keyword>
<name>B0ERB4_ENTDS</name>
<dbReference type="PANTHER" id="PTHR15454">
    <property type="entry name" value="NISCHARIN RELATED"/>
    <property type="match status" value="1"/>
</dbReference>
<dbReference type="eggNOG" id="KOG1259">
    <property type="taxonomic scope" value="Eukaryota"/>
</dbReference>
<dbReference type="SUPFAM" id="SSF52058">
    <property type="entry name" value="L domain-like"/>
    <property type="match status" value="1"/>
</dbReference>
<dbReference type="InterPro" id="IPR032675">
    <property type="entry name" value="LRR_dom_sf"/>
</dbReference>
<evidence type="ECO:0000256" key="2">
    <source>
        <dbReference type="ARBA" id="ARBA00022737"/>
    </source>
</evidence>
<dbReference type="VEuPathDB" id="AmoebaDB:EDI_025130"/>
<evidence type="ECO:0000313" key="5">
    <source>
        <dbReference type="Proteomes" id="UP000008076"/>
    </source>
</evidence>
<dbReference type="Gene3D" id="3.80.10.10">
    <property type="entry name" value="Ribonuclease Inhibitor"/>
    <property type="match status" value="2"/>
</dbReference>
<proteinExistence type="predicted"/>
<dbReference type="PANTHER" id="PTHR15454:SF56">
    <property type="entry name" value="PROTEIN PHOSPHATASE 1 REGULATORY SUBUNIT 7-RELATED"/>
    <property type="match status" value="1"/>
</dbReference>
<dbReference type="PROSITE" id="PS51450">
    <property type="entry name" value="LRR"/>
    <property type="match status" value="2"/>
</dbReference>
<sequence>MKPTQIQESIQQFIIKYLSQTNIEQKEIIVSSNSITTISAPIVELFNGMTNEAYGESQELLTSTVSPFQMINALRIICPKEMSNKPNIILPFQFCNFVHLKQLIVENLHCQLNLQFGNLKDELTNLQIIGCVIPSIQTSLFLQPEYPWKQLKKLALRNCGITKIPPKVFNQIHFPKLEWLDLSYNSINVLENIADRPLDTLLISNNKIQRIKSKYVGSISTLNLDHNLITSITNLSSYFNLVTLSIQNNKIFDYNHLKETFSKMFSLVEISLKGNPIATHPEYRLKITTLLPAFDFGMDIFIDKLPLTNDEKTHAIVALQQQNNTIYNTYSEKNEEEDNDQDSDDELLGTLQLHEEDINEKKKEEEQTKEIKKIEDGNDEIEETDVLEFLRKKTINNDYKFLDLIKKMINKEEFEKVEDQSPENIKKLIESGKNIEIDKSKGKSKGKLRIVVSGDSVDKVLQCFNELEIKPINTLIIDDKEEDEIVTNDDLTNILKNYKLDNE</sequence>
<keyword evidence="5" id="KW-1185">Reference proteome</keyword>
<dbReference type="AlphaFoldDB" id="B0ERB4"/>
<dbReference type="RefSeq" id="XP_001740641.1">
    <property type="nucleotide sequence ID" value="XM_001740589.1"/>
</dbReference>
<evidence type="ECO:0000256" key="3">
    <source>
        <dbReference type="SAM" id="Coils"/>
    </source>
</evidence>
<feature type="coiled-coil region" evidence="3">
    <location>
        <begin position="351"/>
        <end position="384"/>
    </location>
</feature>
<dbReference type="Pfam" id="PF13855">
    <property type="entry name" value="LRR_8"/>
    <property type="match status" value="1"/>
</dbReference>
<dbReference type="KEGG" id="edi:EDI_025130"/>
<organism evidence="5">
    <name type="scientific">Entamoeba dispar (strain ATCC PRA-260 / SAW760)</name>
    <dbReference type="NCBI Taxonomy" id="370354"/>
    <lineage>
        <taxon>Eukaryota</taxon>
        <taxon>Amoebozoa</taxon>
        <taxon>Evosea</taxon>
        <taxon>Archamoebae</taxon>
        <taxon>Mastigamoebida</taxon>
        <taxon>Entamoebidae</taxon>
        <taxon>Entamoeba</taxon>
    </lineage>
</organism>
<dbReference type="EMBL" id="DS550467">
    <property type="protein sequence ID" value="EDR22932.1"/>
    <property type="molecule type" value="Genomic_DNA"/>
</dbReference>
<dbReference type="GeneID" id="5885812"/>